<dbReference type="eggNOG" id="COG4590">
    <property type="taxonomic scope" value="Bacteria"/>
</dbReference>
<accession>A0A086Y586</accession>
<protein>
    <submittedName>
        <fullName evidence="1">Uncharacterized protein</fullName>
    </submittedName>
</protein>
<dbReference type="AlphaFoldDB" id="A0A086Y586"/>
<reference evidence="1 2" key="1">
    <citation type="submission" date="2014-03" db="EMBL/GenBank/DDBJ databases">
        <title>Genome of Haematobacter massiliensis CCUG 47968.</title>
        <authorList>
            <person name="Wang D."/>
            <person name="Wang G."/>
        </authorList>
    </citation>
    <scope>NUCLEOTIDE SEQUENCE [LARGE SCALE GENOMIC DNA]</scope>
    <source>
        <strain evidence="1 2">CCUG 47968</strain>
    </source>
</reference>
<proteinExistence type="predicted"/>
<dbReference type="STRING" id="195105.CN97_16365"/>
<comment type="caution">
    <text evidence="1">The sequence shown here is derived from an EMBL/GenBank/DDBJ whole genome shotgun (WGS) entry which is preliminary data.</text>
</comment>
<keyword evidence="2" id="KW-1185">Reference proteome</keyword>
<dbReference type="OrthoDB" id="7832851at2"/>
<dbReference type="Proteomes" id="UP000028826">
    <property type="component" value="Unassembled WGS sequence"/>
</dbReference>
<dbReference type="RefSeq" id="WP_035710738.1">
    <property type="nucleotide sequence ID" value="NZ_CP035512.1"/>
</dbReference>
<dbReference type="EMBL" id="JGYG01000006">
    <property type="protein sequence ID" value="KFI29436.1"/>
    <property type="molecule type" value="Genomic_DNA"/>
</dbReference>
<name>A0A086Y586_9RHOB</name>
<gene>
    <name evidence="1" type="ORF">CN97_16365</name>
</gene>
<evidence type="ECO:0000313" key="2">
    <source>
        <dbReference type="Proteomes" id="UP000028826"/>
    </source>
</evidence>
<dbReference type="GeneID" id="39675908"/>
<evidence type="ECO:0000313" key="1">
    <source>
        <dbReference type="EMBL" id="KFI29436.1"/>
    </source>
</evidence>
<organism evidence="1 2">
    <name type="scientific">Haematobacter massiliensis</name>
    <dbReference type="NCBI Taxonomy" id="195105"/>
    <lineage>
        <taxon>Bacteria</taxon>
        <taxon>Pseudomonadati</taxon>
        <taxon>Pseudomonadota</taxon>
        <taxon>Alphaproteobacteria</taxon>
        <taxon>Rhodobacterales</taxon>
        <taxon>Paracoccaceae</taxon>
        <taxon>Haematobacter</taxon>
    </lineage>
</organism>
<sequence>MAVASRPFAGPASRPISLDPRRISAIVLIALIFAVLGEAVFRSDLLRQAARVLLISYLALEWPGIQRTGRVMIAVAAALTVAGGVLAADPVAAVFRALDQAAFFATFFANQFFLREPARTSPLVRRSASFFIDQPPARRYGLLTLGGFLFGIILNIGVLSLLGLMIRRWLSAAGGSAAIRAVRERRMVLAVLRGFSVAPLGSPISMVMAVVLSVMPGLSWTTVFPLGLMTAALLLTLGCVQDRLEAPRQGAPVVVVNGARDPMALLGIVGIVLGVFVLAVCIEFAADIPLARAVLVAVPLSGLIWLGWQHRRFGPVTGTRLVSRRLVREGARLFPRYRTEIAVLSSAGFIGTLFSLLIPQGRLAMLLLHLPVPLILLPGLLTALVVGVSLIGVNPIVSVTIFASAFQGVPDVGIPTEVLALALMAGWAIGVNASPLTASAMIIADMVDRTAREVTRDWNGRYVVRALLLIAVWLAALTVWLG</sequence>